<accession>A0A7W7JY13</accession>
<evidence type="ECO:0000313" key="4">
    <source>
        <dbReference type="Proteomes" id="UP000575241"/>
    </source>
</evidence>
<dbReference type="RefSeq" id="WP_184161732.1">
    <property type="nucleotide sequence ID" value="NZ_JACHLN010000001.1"/>
</dbReference>
<dbReference type="Proteomes" id="UP000575241">
    <property type="component" value="Unassembled WGS sequence"/>
</dbReference>
<protein>
    <submittedName>
        <fullName evidence="3">Uncharacterized protein</fullName>
    </submittedName>
</protein>
<dbReference type="AlphaFoldDB" id="A0A7W7JY13"/>
<keyword evidence="4" id="KW-1185">Reference proteome</keyword>
<comment type="caution">
    <text evidence="3">The sequence shown here is derived from an EMBL/GenBank/DDBJ whole genome shotgun (WGS) entry which is preliminary data.</text>
</comment>
<reference evidence="3 4" key="1">
    <citation type="submission" date="2020-08" db="EMBL/GenBank/DDBJ databases">
        <title>Functional genomics of gut bacteria from endangered species of beetles.</title>
        <authorList>
            <person name="Carlos-Shanley C."/>
        </authorList>
    </citation>
    <scope>NUCLEOTIDE SEQUENCE [LARGE SCALE GENOMIC DNA]</scope>
    <source>
        <strain evidence="3 4">S00224</strain>
    </source>
</reference>
<sequence length="89" mass="9160">MIRKHLLWLLPLAGLSGLALFLTRTADAPAKSGNVIVSPTPDAAPSPAPTLTPPPVATETPKPKTVLIPEAPAKAADGTIVTRCTDPEC</sequence>
<feature type="chain" id="PRO_5030640674" evidence="2">
    <location>
        <begin position="22"/>
        <end position="89"/>
    </location>
</feature>
<gene>
    <name evidence="3" type="ORF">HNP52_000390</name>
</gene>
<feature type="region of interest" description="Disordered" evidence="1">
    <location>
        <begin position="33"/>
        <end position="62"/>
    </location>
</feature>
<feature type="signal peptide" evidence="2">
    <location>
        <begin position="1"/>
        <end position="21"/>
    </location>
</feature>
<organism evidence="3 4">
    <name type="scientific">Sphingomonas kyeonggiensis</name>
    <dbReference type="NCBI Taxonomy" id="1268553"/>
    <lineage>
        <taxon>Bacteria</taxon>
        <taxon>Pseudomonadati</taxon>
        <taxon>Pseudomonadota</taxon>
        <taxon>Alphaproteobacteria</taxon>
        <taxon>Sphingomonadales</taxon>
        <taxon>Sphingomonadaceae</taxon>
        <taxon>Sphingomonas</taxon>
    </lineage>
</organism>
<proteinExistence type="predicted"/>
<evidence type="ECO:0000256" key="2">
    <source>
        <dbReference type="SAM" id="SignalP"/>
    </source>
</evidence>
<dbReference type="EMBL" id="JACHLN010000001">
    <property type="protein sequence ID" value="MBB4837339.1"/>
    <property type="molecule type" value="Genomic_DNA"/>
</dbReference>
<evidence type="ECO:0000313" key="3">
    <source>
        <dbReference type="EMBL" id="MBB4837339.1"/>
    </source>
</evidence>
<name>A0A7W7JY13_9SPHN</name>
<evidence type="ECO:0000256" key="1">
    <source>
        <dbReference type="SAM" id="MobiDB-lite"/>
    </source>
</evidence>
<feature type="compositionally biased region" description="Pro residues" evidence="1">
    <location>
        <begin position="42"/>
        <end position="56"/>
    </location>
</feature>
<keyword evidence="2" id="KW-0732">Signal</keyword>